<dbReference type="Proteomes" id="UP000641646">
    <property type="component" value="Unassembled WGS sequence"/>
</dbReference>
<dbReference type="EMBL" id="JACJPW010000005">
    <property type="protein sequence ID" value="MBD2180091.1"/>
    <property type="molecule type" value="Genomic_DNA"/>
</dbReference>
<organism evidence="1 2">
    <name type="scientific">Aerosakkonema funiforme FACHB-1375</name>
    <dbReference type="NCBI Taxonomy" id="2949571"/>
    <lineage>
        <taxon>Bacteria</taxon>
        <taxon>Bacillati</taxon>
        <taxon>Cyanobacteriota</taxon>
        <taxon>Cyanophyceae</taxon>
        <taxon>Oscillatoriophycideae</taxon>
        <taxon>Aerosakkonematales</taxon>
        <taxon>Aerosakkonemataceae</taxon>
        <taxon>Aerosakkonema</taxon>
    </lineage>
</organism>
<name>A0A926VA45_9CYAN</name>
<evidence type="ECO:0000313" key="2">
    <source>
        <dbReference type="Proteomes" id="UP000641646"/>
    </source>
</evidence>
<evidence type="ECO:0000313" key="1">
    <source>
        <dbReference type="EMBL" id="MBD2180091.1"/>
    </source>
</evidence>
<reference evidence="1" key="1">
    <citation type="journal article" date="2015" name="ISME J.">
        <title>Draft Genome Sequence of Streptomyces incarnatus NRRL8089, which Produces the Nucleoside Antibiotic Sinefungin.</title>
        <authorList>
            <person name="Oshima K."/>
            <person name="Hattori M."/>
            <person name="Shimizu H."/>
            <person name="Fukuda K."/>
            <person name="Nemoto M."/>
            <person name="Inagaki K."/>
            <person name="Tamura T."/>
        </authorList>
    </citation>
    <scope>NUCLEOTIDE SEQUENCE</scope>
    <source>
        <strain evidence="1">FACHB-1375</strain>
    </source>
</reference>
<proteinExistence type="predicted"/>
<sequence length="78" mass="8930">METFIFDGKGANLQKAIDVQSRGGRVLCPKCKNELIIATGTIYCPVSQKHLCCFWTTTEVMSAFERFMNERHEKNEEV</sequence>
<protein>
    <submittedName>
        <fullName evidence="1">Uncharacterized protein</fullName>
    </submittedName>
</protein>
<dbReference type="RefSeq" id="WP_190461942.1">
    <property type="nucleotide sequence ID" value="NZ_JACJPW010000005.1"/>
</dbReference>
<reference evidence="1" key="2">
    <citation type="submission" date="2020-08" db="EMBL/GenBank/DDBJ databases">
        <authorList>
            <person name="Chen M."/>
            <person name="Teng W."/>
            <person name="Zhao L."/>
            <person name="Hu C."/>
            <person name="Zhou Y."/>
            <person name="Han B."/>
            <person name="Song L."/>
            <person name="Shu W."/>
        </authorList>
    </citation>
    <scope>NUCLEOTIDE SEQUENCE</scope>
    <source>
        <strain evidence="1">FACHB-1375</strain>
    </source>
</reference>
<comment type="caution">
    <text evidence="1">The sequence shown here is derived from an EMBL/GenBank/DDBJ whole genome shotgun (WGS) entry which is preliminary data.</text>
</comment>
<accession>A0A926VA45</accession>
<keyword evidence="2" id="KW-1185">Reference proteome</keyword>
<dbReference type="AlphaFoldDB" id="A0A926VA45"/>
<gene>
    <name evidence="1" type="ORF">H6G03_02995</name>
</gene>